<evidence type="ECO:0000313" key="16">
    <source>
        <dbReference type="Proteomes" id="UP000694523"/>
    </source>
</evidence>
<dbReference type="NCBIfam" id="NF010052">
    <property type="entry name" value="PRK13529.1"/>
    <property type="match status" value="1"/>
</dbReference>
<dbReference type="InterPro" id="IPR012302">
    <property type="entry name" value="Malic_NAD-bd"/>
</dbReference>
<comment type="cofactor">
    <cofactor evidence="11">
        <name>Mg(2+)</name>
        <dbReference type="ChEBI" id="CHEBI:18420"/>
    </cofactor>
    <cofactor evidence="11">
        <name>Mn(2+)</name>
        <dbReference type="ChEBI" id="CHEBI:29035"/>
    </cofactor>
    <text evidence="11">Divalent metal cations. Prefers magnesium or manganese.</text>
</comment>
<feature type="binding site" evidence="10">
    <location>
        <position position="161"/>
    </location>
    <ligand>
        <name>(S)-malate</name>
        <dbReference type="ChEBI" id="CHEBI:15589"/>
    </ligand>
</feature>
<comment type="subcellular location">
    <subcellularLocation>
        <location evidence="2">Cytoplasm</location>
    </subcellularLocation>
</comment>
<dbReference type="PROSITE" id="PS00331">
    <property type="entry name" value="MALIC_ENZYMES"/>
    <property type="match status" value="1"/>
</dbReference>
<dbReference type="InterPro" id="IPR001891">
    <property type="entry name" value="Malic_OxRdtase"/>
</dbReference>
<dbReference type="Gene3D" id="3.40.50.720">
    <property type="entry name" value="NAD(P)-binding Rossmann-like Domain"/>
    <property type="match status" value="1"/>
</dbReference>
<evidence type="ECO:0000259" key="14">
    <source>
        <dbReference type="SMART" id="SM01274"/>
    </source>
</evidence>
<dbReference type="SMART" id="SM01274">
    <property type="entry name" value="malic"/>
    <property type="match status" value="1"/>
</dbReference>
<comment type="cofactor">
    <cofactor evidence="1">
        <name>Mn(2+)</name>
        <dbReference type="ChEBI" id="CHEBI:29035"/>
    </cofactor>
</comment>
<dbReference type="SUPFAM" id="SSF51735">
    <property type="entry name" value="NAD(P)-binding Rossmann-fold domains"/>
    <property type="match status" value="1"/>
</dbReference>
<keyword evidence="5" id="KW-0963">Cytoplasm</keyword>
<dbReference type="Gene3D" id="3.40.50.10380">
    <property type="entry name" value="Malic enzyme, N-terminal domain"/>
    <property type="match status" value="1"/>
</dbReference>
<dbReference type="FunFam" id="3.40.50.10380:FF:000004">
    <property type="entry name" value="Malic enzyme"/>
    <property type="match status" value="1"/>
</dbReference>
<dbReference type="PANTHER" id="PTHR23406">
    <property type="entry name" value="MALIC ENZYME-RELATED"/>
    <property type="match status" value="1"/>
</dbReference>
<evidence type="ECO:0000256" key="2">
    <source>
        <dbReference type="ARBA" id="ARBA00004496"/>
    </source>
</evidence>
<keyword evidence="16" id="KW-1185">Reference proteome</keyword>
<dbReference type="Ensembl" id="ENSNMLT00000049889.1">
    <property type="protein sequence ID" value="ENSNMLP00000044951.1"/>
    <property type="gene ID" value="ENSNMLG00000027154.1"/>
</dbReference>
<feature type="active site" description="Proton acceptor" evidence="9">
    <location>
        <position position="179"/>
    </location>
</feature>
<dbReference type="AlphaFoldDB" id="A0A8C6V2Z9"/>
<dbReference type="InterPro" id="IPR046346">
    <property type="entry name" value="Aminoacid_DH-like_N_sf"/>
</dbReference>
<comment type="subunit">
    <text evidence="4">Homotetramer.</text>
</comment>
<dbReference type="Pfam" id="PF03949">
    <property type="entry name" value="Malic_M"/>
    <property type="match status" value="1"/>
</dbReference>
<evidence type="ECO:0000256" key="5">
    <source>
        <dbReference type="ARBA" id="ARBA00022490"/>
    </source>
</evidence>
<dbReference type="GO" id="GO:0004473">
    <property type="term" value="F:malate dehydrogenase (decarboxylating) (NADP+) activity"/>
    <property type="evidence" value="ECO:0007669"/>
    <property type="project" value="TreeGrafter"/>
</dbReference>
<dbReference type="InterPro" id="IPR015884">
    <property type="entry name" value="Malic_enzyme_CS"/>
</dbReference>
<evidence type="ECO:0000313" key="15">
    <source>
        <dbReference type="Ensembl" id="ENSNMLP00000044951.1"/>
    </source>
</evidence>
<dbReference type="PRINTS" id="PR00072">
    <property type="entry name" value="MALOXRDTASE"/>
</dbReference>
<feature type="binding site" evidence="10">
    <location>
        <position position="414"/>
    </location>
    <ligand>
        <name>(S)-malate</name>
        <dbReference type="ChEBI" id="CHEBI:15589"/>
    </ligand>
</feature>
<feature type="binding site" evidence="10">
    <location>
        <position position="459"/>
    </location>
    <ligand>
        <name>(S)-malate</name>
        <dbReference type="ChEBI" id="CHEBI:15589"/>
    </ligand>
</feature>
<dbReference type="SMART" id="SM00919">
    <property type="entry name" value="Malic_M"/>
    <property type="match status" value="1"/>
</dbReference>
<feature type="binding site" evidence="11">
    <location>
        <position position="251"/>
    </location>
    <ligand>
        <name>a divalent metal cation</name>
        <dbReference type="ChEBI" id="CHEBI:60240"/>
    </ligand>
</feature>
<dbReference type="Pfam" id="PF00390">
    <property type="entry name" value="malic"/>
    <property type="match status" value="1"/>
</dbReference>
<organism evidence="15 16">
    <name type="scientific">Neogobius melanostomus</name>
    <name type="common">round goby</name>
    <dbReference type="NCBI Taxonomy" id="47308"/>
    <lineage>
        <taxon>Eukaryota</taxon>
        <taxon>Metazoa</taxon>
        <taxon>Chordata</taxon>
        <taxon>Craniata</taxon>
        <taxon>Vertebrata</taxon>
        <taxon>Euteleostomi</taxon>
        <taxon>Actinopterygii</taxon>
        <taxon>Neopterygii</taxon>
        <taxon>Teleostei</taxon>
        <taxon>Neoteleostei</taxon>
        <taxon>Acanthomorphata</taxon>
        <taxon>Gobiaria</taxon>
        <taxon>Gobiiformes</taxon>
        <taxon>Gobioidei</taxon>
        <taxon>Gobiidae</taxon>
        <taxon>Benthophilinae</taxon>
        <taxon>Neogobiini</taxon>
        <taxon>Neogobius</taxon>
    </lineage>
</organism>
<comment type="similarity">
    <text evidence="3 12">Belongs to the malic enzymes family.</text>
</comment>
<protein>
    <recommendedName>
        <fullName evidence="12">Malic enzyme</fullName>
    </recommendedName>
</protein>
<evidence type="ECO:0000259" key="13">
    <source>
        <dbReference type="SMART" id="SM00919"/>
    </source>
</evidence>
<feature type="domain" description="Malic enzyme NAD-binding" evidence="13">
    <location>
        <begin position="276"/>
        <end position="528"/>
    </location>
</feature>
<dbReference type="GO" id="GO:0006108">
    <property type="term" value="P:malate metabolic process"/>
    <property type="evidence" value="ECO:0007669"/>
    <property type="project" value="TreeGrafter"/>
</dbReference>
<evidence type="ECO:0000256" key="6">
    <source>
        <dbReference type="ARBA" id="ARBA00022723"/>
    </source>
</evidence>
<evidence type="ECO:0000256" key="3">
    <source>
        <dbReference type="ARBA" id="ARBA00008785"/>
    </source>
</evidence>
<evidence type="ECO:0000256" key="7">
    <source>
        <dbReference type="ARBA" id="ARBA00022857"/>
    </source>
</evidence>
<evidence type="ECO:0000256" key="1">
    <source>
        <dbReference type="ARBA" id="ARBA00001936"/>
    </source>
</evidence>
<dbReference type="GO" id="GO:0046872">
    <property type="term" value="F:metal ion binding"/>
    <property type="evidence" value="ECO:0007669"/>
    <property type="project" value="UniProtKB-KW"/>
</dbReference>
<dbReference type="PIRSF" id="PIRSF000106">
    <property type="entry name" value="ME"/>
    <property type="match status" value="1"/>
</dbReference>
<proteinExistence type="inferred from homology"/>
<evidence type="ECO:0000256" key="12">
    <source>
        <dbReference type="RuleBase" id="RU003426"/>
    </source>
</evidence>
<feature type="binding site" evidence="11">
    <location>
        <position position="275"/>
    </location>
    <ligand>
        <name>a divalent metal cation</name>
        <dbReference type="ChEBI" id="CHEBI:60240"/>
    </ligand>
</feature>
<evidence type="ECO:0000256" key="11">
    <source>
        <dbReference type="PIRSR" id="PIRSR000106-3"/>
    </source>
</evidence>
<evidence type="ECO:0000256" key="4">
    <source>
        <dbReference type="ARBA" id="ARBA00011881"/>
    </source>
</evidence>
<dbReference type="InterPro" id="IPR012301">
    <property type="entry name" value="Malic_N_dom"/>
</dbReference>
<feature type="active site" description="Proton donor" evidence="9">
    <location>
        <position position="108"/>
    </location>
</feature>
<reference evidence="15" key="1">
    <citation type="submission" date="2025-08" db="UniProtKB">
        <authorList>
            <consortium name="Ensembl"/>
        </authorList>
    </citation>
    <scope>IDENTIFICATION</scope>
</reference>
<keyword evidence="6 11" id="KW-0479">Metal-binding</keyword>
<dbReference type="GO" id="GO:0005739">
    <property type="term" value="C:mitochondrion"/>
    <property type="evidence" value="ECO:0007669"/>
    <property type="project" value="TreeGrafter"/>
</dbReference>
<evidence type="ECO:0000256" key="10">
    <source>
        <dbReference type="PIRSR" id="PIRSR000106-2"/>
    </source>
</evidence>
<evidence type="ECO:0000256" key="9">
    <source>
        <dbReference type="PIRSR" id="PIRSR000106-1"/>
    </source>
</evidence>
<reference evidence="15" key="2">
    <citation type="submission" date="2025-09" db="UniProtKB">
        <authorList>
            <consortium name="Ensembl"/>
        </authorList>
    </citation>
    <scope>IDENTIFICATION</scope>
</reference>
<dbReference type="PANTHER" id="PTHR23406:SF17">
    <property type="entry name" value="NADP-DEPENDENT MALIC ENZYME"/>
    <property type="match status" value="1"/>
</dbReference>
<dbReference type="InterPro" id="IPR036291">
    <property type="entry name" value="NAD(P)-bd_dom_sf"/>
</dbReference>
<dbReference type="SUPFAM" id="SSF53223">
    <property type="entry name" value="Aminoacid dehydrogenase-like, N-terminal domain"/>
    <property type="match status" value="1"/>
</dbReference>
<dbReference type="CDD" id="cd05312">
    <property type="entry name" value="NAD_bind_1_malic_enz"/>
    <property type="match status" value="1"/>
</dbReference>
<dbReference type="FunFam" id="3.40.50.720:FF:000060">
    <property type="entry name" value="Malic enzyme"/>
    <property type="match status" value="1"/>
</dbReference>
<dbReference type="InterPro" id="IPR037062">
    <property type="entry name" value="Malic_N_dom_sf"/>
</dbReference>
<sequence>HCHCSTVEVSQEDLQETKKGQTRRYPGIHVLQGMAFSLEERQQLGIHGLLPPCFISQDVQLLRVLKNYDMKRDELDRYVFLMGLQDRSEKLFYRVLTSDIERFMPVIYTPTVGLACQQYGLIFRRPRGLFITIHDRGHIASILQNWPEKDIKAVCVTDGERILGLGDLGCFGMGIPVGKLALYTACGGMPPQQCLPVMLDVGTDNEVLLQDPLYIGLRHRRMRGQAYDDLLDEFMKAVSDRYGMECLIQFEDFANINAFRLLSKYRNMYCTFNDDIQGTAAVAVAGLLAALRITKSKMCDHTVVFQGAGEAAMGIAELITMAMEKEGLPKEQCLKKIWMVDSKGLIVKGRDHLTHEKERFAHEHPQMKRLEDVVREIKPTAIIGVAAIPGAFSEQIIKDMASFNKNPIIFALSNPTSKAECTAEQCYMLTEGRAIFASGSPFDPVTLPDGRILFPGQGNNAYIFPGVGLGVTASGIRHVTEEVFLTAAEVLAEQVTEKDLAEGRLYPPLSSIRDVSLKLAAKIMEFAYKHNMASLRPEPSDKDEYLKSLVYSTDYEEFVVDSYRWPQDSMSVQSCKL</sequence>
<keyword evidence="7" id="KW-0521">NADP</keyword>
<accession>A0A8C6V2Z9</accession>
<dbReference type="GO" id="GO:0051287">
    <property type="term" value="F:NAD binding"/>
    <property type="evidence" value="ECO:0007669"/>
    <property type="project" value="InterPro"/>
</dbReference>
<dbReference type="Proteomes" id="UP000694523">
    <property type="component" value="Unplaced"/>
</dbReference>
<keyword evidence="8 12" id="KW-0560">Oxidoreductase</keyword>
<feature type="domain" description="Malic enzyme N-terminal" evidence="14">
    <location>
        <begin position="85"/>
        <end position="266"/>
    </location>
</feature>
<feature type="binding site" evidence="11">
    <location>
        <position position="252"/>
    </location>
    <ligand>
        <name>a divalent metal cation</name>
        <dbReference type="ChEBI" id="CHEBI:60240"/>
    </ligand>
</feature>
<evidence type="ECO:0000256" key="8">
    <source>
        <dbReference type="ARBA" id="ARBA00023002"/>
    </source>
</evidence>
<name>A0A8C6V2Z9_9GOBI</name>